<dbReference type="GO" id="GO:0010333">
    <property type="term" value="F:terpene synthase activity"/>
    <property type="evidence" value="ECO:0007669"/>
    <property type="project" value="InterPro"/>
</dbReference>
<evidence type="ECO:0000256" key="2">
    <source>
        <dbReference type="ARBA" id="ARBA00006333"/>
    </source>
</evidence>
<organism evidence="5 6">
    <name type="scientific">Viridothelium virens</name>
    <name type="common">Speckled blister lichen</name>
    <name type="synonym">Trypethelium virens</name>
    <dbReference type="NCBI Taxonomy" id="1048519"/>
    <lineage>
        <taxon>Eukaryota</taxon>
        <taxon>Fungi</taxon>
        <taxon>Dikarya</taxon>
        <taxon>Ascomycota</taxon>
        <taxon>Pezizomycotina</taxon>
        <taxon>Dothideomycetes</taxon>
        <taxon>Dothideomycetes incertae sedis</taxon>
        <taxon>Trypetheliales</taxon>
        <taxon>Trypetheliaceae</taxon>
        <taxon>Viridothelium</taxon>
    </lineage>
</organism>
<gene>
    <name evidence="5" type="ORF">EV356DRAFT_538089</name>
</gene>
<dbReference type="PANTHER" id="PTHR35201:SF4">
    <property type="entry name" value="BETA-PINACENE SYNTHASE-RELATED"/>
    <property type="match status" value="1"/>
</dbReference>
<dbReference type="Proteomes" id="UP000800092">
    <property type="component" value="Unassembled WGS sequence"/>
</dbReference>
<dbReference type="SUPFAM" id="SSF48576">
    <property type="entry name" value="Terpenoid synthases"/>
    <property type="match status" value="1"/>
</dbReference>
<dbReference type="InterPro" id="IPR008949">
    <property type="entry name" value="Isoprenoid_synthase_dom_sf"/>
</dbReference>
<comment type="cofactor">
    <cofactor evidence="1 4">
        <name>Mg(2+)</name>
        <dbReference type="ChEBI" id="CHEBI:18420"/>
    </cofactor>
</comment>
<dbReference type="GO" id="GO:0008299">
    <property type="term" value="P:isoprenoid biosynthetic process"/>
    <property type="evidence" value="ECO:0007669"/>
    <property type="project" value="UniProtKB-ARBA"/>
</dbReference>
<evidence type="ECO:0000256" key="3">
    <source>
        <dbReference type="ARBA" id="ARBA00022842"/>
    </source>
</evidence>
<sequence>MNDSLPIDPETLCQRLSGQQVWLPDLEKTFERYPVAENVEVGRLREDVAKRLDFFFPSGKLSERLKAADIGGFGAVWWPYAPYEQLRICTYLMIWLFAWDDETDSLEYSDLSGDFERSKVFRAETIAYCRQCLGLLGPYEPPMPCSNPLITNFKDIGESLQQRLSYSRRLWLMDDIEHFVRIVETEQRMTLSKRLPSVREYMHRRMGTSAVNPCINLSDYAYGFDGFEMPRWVATDVEFQKMCTAVNVIISASNDIFSIKKEIKARQIDTLVPLLYVEHGCNIQEAVDAAAEVVRTAVADLDESSRKLLEIMPTDKELQAVLVRIVESCQFACTGNLNWTLSSGRYLLGSDVFGKPVTL</sequence>
<evidence type="ECO:0000256" key="4">
    <source>
        <dbReference type="RuleBase" id="RU366034"/>
    </source>
</evidence>
<keyword evidence="4" id="KW-0479">Metal-binding</keyword>
<evidence type="ECO:0000313" key="5">
    <source>
        <dbReference type="EMBL" id="KAF2228450.1"/>
    </source>
</evidence>
<dbReference type="SFLD" id="SFLDG01020">
    <property type="entry name" value="Terpene_Cyclase_Like_2"/>
    <property type="match status" value="1"/>
</dbReference>
<dbReference type="InterPro" id="IPR034686">
    <property type="entry name" value="Terpene_cyclase-like_2"/>
</dbReference>
<comment type="similarity">
    <text evidence="2 4">Belongs to the terpene synthase family.</text>
</comment>
<dbReference type="GO" id="GO:0046872">
    <property type="term" value="F:metal ion binding"/>
    <property type="evidence" value="ECO:0007669"/>
    <property type="project" value="UniProtKB-KW"/>
</dbReference>
<proteinExistence type="inferred from homology"/>
<keyword evidence="4" id="KW-0456">Lyase</keyword>
<reference evidence="5" key="1">
    <citation type="journal article" date="2020" name="Stud. Mycol.">
        <title>101 Dothideomycetes genomes: a test case for predicting lifestyles and emergence of pathogens.</title>
        <authorList>
            <person name="Haridas S."/>
            <person name="Albert R."/>
            <person name="Binder M."/>
            <person name="Bloem J."/>
            <person name="Labutti K."/>
            <person name="Salamov A."/>
            <person name="Andreopoulos B."/>
            <person name="Baker S."/>
            <person name="Barry K."/>
            <person name="Bills G."/>
            <person name="Bluhm B."/>
            <person name="Cannon C."/>
            <person name="Castanera R."/>
            <person name="Culley D."/>
            <person name="Daum C."/>
            <person name="Ezra D."/>
            <person name="Gonzalez J."/>
            <person name="Henrissat B."/>
            <person name="Kuo A."/>
            <person name="Liang C."/>
            <person name="Lipzen A."/>
            <person name="Lutzoni F."/>
            <person name="Magnuson J."/>
            <person name="Mondo S."/>
            <person name="Nolan M."/>
            <person name="Ohm R."/>
            <person name="Pangilinan J."/>
            <person name="Park H.-J."/>
            <person name="Ramirez L."/>
            <person name="Alfaro M."/>
            <person name="Sun H."/>
            <person name="Tritt A."/>
            <person name="Yoshinaga Y."/>
            <person name="Zwiers L.-H."/>
            <person name="Turgeon B."/>
            <person name="Goodwin S."/>
            <person name="Spatafora J."/>
            <person name="Crous P."/>
            <person name="Grigoriev I."/>
        </authorList>
    </citation>
    <scope>NUCLEOTIDE SEQUENCE</scope>
    <source>
        <strain evidence="5">Tuck. ex Michener</strain>
    </source>
</reference>
<evidence type="ECO:0000313" key="6">
    <source>
        <dbReference type="Proteomes" id="UP000800092"/>
    </source>
</evidence>
<dbReference type="AlphaFoldDB" id="A0A6A6GSH9"/>
<dbReference type="SFLD" id="SFLDS00005">
    <property type="entry name" value="Isoprenoid_Synthase_Type_I"/>
    <property type="match status" value="1"/>
</dbReference>
<protein>
    <recommendedName>
        <fullName evidence="4">Terpene synthase</fullName>
        <ecNumber evidence="4">4.2.3.-</ecNumber>
    </recommendedName>
</protein>
<dbReference type="EMBL" id="ML991942">
    <property type="protein sequence ID" value="KAF2228450.1"/>
    <property type="molecule type" value="Genomic_DNA"/>
</dbReference>
<accession>A0A6A6GSH9</accession>
<evidence type="ECO:0000256" key="1">
    <source>
        <dbReference type="ARBA" id="ARBA00001946"/>
    </source>
</evidence>
<dbReference type="EC" id="4.2.3.-" evidence="4"/>
<keyword evidence="3 4" id="KW-0460">Magnesium</keyword>
<dbReference type="OrthoDB" id="2861623at2759"/>
<dbReference type="PANTHER" id="PTHR35201">
    <property type="entry name" value="TERPENE SYNTHASE"/>
    <property type="match status" value="1"/>
</dbReference>
<dbReference type="Gene3D" id="1.10.600.10">
    <property type="entry name" value="Farnesyl Diphosphate Synthase"/>
    <property type="match status" value="1"/>
</dbReference>
<dbReference type="Pfam" id="PF19086">
    <property type="entry name" value="Terpene_syn_C_2"/>
    <property type="match status" value="1"/>
</dbReference>
<name>A0A6A6GSH9_VIRVR</name>
<keyword evidence="6" id="KW-1185">Reference proteome</keyword>